<organism evidence="7 8">
    <name type="scientific">Euzebya pacifica</name>
    <dbReference type="NCBI Taxonomy" id="1608957"/>
    <lineage>
        <taxon>Bacteria</taxon>
        <taxon>Bacillati</taxon>
        <taxon>Actinomycetota</taxon>
        <taxon>Nitriliruptoria</taxon>
        <taxon>Euzebyales</taxon>
    </lineage>
</organism>
<feature type="transmembrane region" description="Helical" evidence="6">
    <location>
        <begin position="98"/>
        <end position="118"/>
    </location>
</feature>
<evidence type="ECO:0000256" key="6">
    <source>
        <dbReference type="SAM" id="Phobius"/>
    </source>
</evidence>
<keyword evidence="5 6" id="KW-0472">Membrane</keyword>
<reference evidence="7 8" key="1">
    <citation type="submission" date="2018-09" db="EMBL/GenBank/DDBJ databases">
        <title>Complete genome sequence of Euzebya sp. DY32-46 isolated from seawater of Pacific Ocean.</title>
        <authorList>
            <person name="Xu L."/>
            <person name="Wu Y.-H."/>
            <person name="Xu X.-W."/>
        </authorList>
    </citation>
    <scope>NUCLEOTIDE SEQUENCE [LARGE SCALE GENOMIC DNA]</scope>
    <source>
        <strain evidence="7 8">DY32-46</strain>
    </source>
</reference>
<feature type="transmembrane region" description="Helical" evidence="6">
    <location>
        <begin position="48"/>
        <end position="65"/>
    </location>
</feature>
<evidence type="ECO:0000256" key="2">
    <source>
        <dbReference type="ARBA" id="ARBA00022475"/>
    </source>
</evidence>
<comment type="subcellular location">
    <subcellularLocation>
        <location evidence="1">Cell membrane</location>
        <topology evidence="1">Multi-pass membrane protein</topology>
    </subcellularLocation>
</comment>
<keyword evidence="2" id="KW-1003">Cell membrane</keyword>
<dbReference type="GO" id="GO:0005886">
    <property type="term" value="C:plasma membrane"/>
    <property type="evidence" value="ECO:0007669"/>
    <property type="project" value="UniProtKB-SubCell"/>
</dbReference>
<evidence type="ECO:0000313" key="7">
    <source>
        <dbReference type="EMBL" id="AXV06715.1"/>
    </source>
</evidence>
<feature type="transmembrane region" description="Helical" evidence="6">
    <location>
        <begin position="72"/>
        <end position="92"/>
    </location>
</feature>
<feature type="transmembrane region" description="Helical" evidence="6">
    <location>
        <begin position="125"/>
        <end position="146"/>
    </location>
</feature>
<evidence type="ECO:0000256" key="5">
    <source>
        <dbReference type="ARBA" id="ARBA00023136"/>
    </source>
</evidence>
<feature type="transmembrane region" description="Helical" evidence="6">
    <location>
        <begin position="222"/>
        <end position="244"/>
    </location>
</feature>
<evidence type="ECO:0000313" key="8">
    <source>
        <dbReference type="Proteomes" id="UP000264006"/>
    </source>
</evidence>
<evidence type="ECO:0000256" key="3">
    <source>
        <dbReference type="ARBA" id="ARBA00022692"/>
    </source>
</evidence>
<dbReference type="Pfam" id="PF02653">
    <property type="entry name" value="BPD_transp_2"/>
    <property type="match status" value="1"/>
</dbReference>
<protein>
    <submittedName>
        <fullName evidence="7">Branched-chain amino acid transport system permease protein LivM</fullName>
    </submittedName>
</protein>
<evidence type="ECO:0000256" key="4">
    <source>
        <dbReference type="ARBA" id="ARBA00022989"/>
    </source>
</evidence>
<dbReference type="AlphaFoldDB" id="A0A346XWW8"/>
<sequence>MARSGNYHIRYEGERALWPTTGRRLWTVLLAVLLVAYPFVAGEYFVHLANQALIVVVGAVGLQLLTGQTGLISLAHAAFIAVGGYAVGVVSVQTDLSLLAGLGAAVLSAVALSLVVGLPSLRLESLYLAIATMAFHFALLFTVTRFELTGGNFGLRLDQTELFGWTVNTRREFYVVLVVTAVGAVLIATNLRRSRTGRAWGAVRDRDLAAQAMGVNLARFKLYAFAVSGAYGAIAGGLSTAYLGTTGPDHYTFELAVQYLAIVIVGGLTSLPGTVMSAVLLSLMPELLRLATGWLQGPLPALADNLLLLQSGLYGVVLVVVLLVQPEGLNGVWVRVKRWWLNYPYSYR</sequence>
<dbReference type="CDD" id="cd06581">
    <property type="entry name" value="TM_PBP1_LivM_like"/>
    <property type="match status" value="1"/>
</dbReference>
<dbReference type="InterPro" id="IPR043428">
    <property type="entry name" value="LivM-like"/>
</dbReference>
<keyword evidence="4 6" id="KW-1133">Transmembrane helix</keyword>
<gene>
    <name evidence="7" type="ORF">DVS28_a2030</name>
</gene>
<dbReference type="KEGG" id="euz:DVS28_a2030"/>
<dbReference type="InterPro" id="IPR001851">
    <property type="entry name" value="ABC_transp_permease"/>
</dbReference>
<feature type="transmembrane region" description="Helical" evidence="6">
    <location>
        <begin position="305"/>
        <end position="324"/>
    </location>
</feature>
<keyword evidence="3 6" id="KW-0812">Transmembrane</keyword>
<dbReference type="PANTHER" id="PTHR30482">
    <property type="entry name" value="HIGH-AFFINITY BRANCHED-CHAIN AMINO ACID TRANSPORT SYSTEM PERMEASE"/>
    <property type="match status" value="1"/>
</dbReference>
<dbReference type="EMBL" id="CP031165">
    <property type="protein sequence ID" value="AXV06715.1"/>
    <property type="molecule type" value="Genomic_DNA"/>
</dbReference>
<evidence type="ECO:0000256" key="1">
    <source>
        <dbReference type="ARBA" id="ARBA00004651"/>
    </source>
</evidence>
<feature type="transmembrane region" description="Helical" evidence="6">
    <location>
        <begin position="173"/>
        <end position="191"/>
    </location>
</feature>
<dbReference type="OrthoDB" id="9814461at2"/>
<feature type="transmembrane region" description="Helical" evidence="6">
    <location>
        <begin position="25"/>
        <end position="42"/>
    </location>
</feature>
<dbReference type="GO" id="GO:0015658">
    <property type="term" value="F:branched-chain amino acid transmembrane transporter activity"/>
    <property type="evidence" value="ECO:0007669"/>
    <property type="project" value="InterPro"/>
</dbReference>
<feature type="transmembrane region" description="Helical" evidence="6">
    <location>
        <begin position="256"/>
        <end position="284"/>
    </location>
</feature>
<accession>A0A346XWW8</accession>
<dbReference type="Proteomes" id="UP000264006">
    <property type="component" value="Chromosome"/>
</dbReference>
<keyword evidence="8" id="KW-1185">Reference proteome</keyword>
<proteinExistence type="predicted"/>
<name>A0A346XWW8_9ACTN</name>
<dbReference type="PANTHER" id="PTHR30482:SF5">
    <property type="entry name" value="ABC TRANSPORTER PERMEASE PROTEIN"/>
    <property type="match status" value="1"/>
</dbReference>